<keyword evidence="2" id="KW-1185">Reference proteome</keyword>
<dbReference type="Gene3D" id="3.90.1150.10">
    <property type="entry name" value="Aspartate Aminotransferase, domain 1"/>
    <property type="match status" value="1"/>
</dbReference>
<accession>C5LQ21</accession>
<evidence type="ECO:0008006" key="3">
    <source>
        <dbReference type="Google" id="ProtNLM"/>
    </source>
</evidence>
<protein>
    <recommendedName>
        <fullName evidence="3">Cysteine desulfurase</fullName>
    </recommendedName>
</protein>
<dbReference type="RefSeq" id="XP_002768454.1">
    <property type="nucleotide sequence ID" value="XM_002768408.1"/>
</dbReference>
<dbReference type="InterPro" id="IPR015422">
    <property type="entry name" value="PyrdxlP-dep_Trfase_small"/>
</dbReference>
<name>C5LQ21_PERM5</name>
<evidence type="ECO:0000313" key="2">
    <source>
        <dbReference type="Proteomes" id="UP000007800"/>
    </source>
</evidence>
<organism evidence="2">
    <name type="scientific">Perkinsus marinus (strain ATCC 50983 / TXsc)</name>
    <dbReference type="NCBI Taxonomy" id="423536"/>
    <lineage>
        <taxon>Eukaryota</taxon>
        <taxon>Sar</taxon>
        <taxon>Alveolata</taxon>
        <taxon>Perkinsozoa</taxon>
        <taxon>Perkinsea</taxon>
        <taxon>Perkinsida</taxon>
        <taxon>Perkinsidae</taxon>
        <taxon>Perkinsus</taxon>
    </lineage>
</organism>
<sequence>VGRYLHYNFVGCVLNDVFGIQARGGCACAGPYGEALLGLGGVNGERFEMTA</sequence>
<dbReference type="PANTHER" id="PTHR43686:SF1">
    <property type="entry name" value="AMINOTRAN_5 DOMAIN-CONTAINING PROTEIN"/>
    <property type="match status" value="1"/>
</dbReference>
<evidence type="ECO:0000313" key="1">
    <source>
        <dbReference type="EMBL" id="EER01172.1"/>
    </source>
</evidence>
<reference evidence="1 2" key="1">
    <citation type="submission" date="2008-07" db="EMBL/GenBank/DDBJ databases">
        <authorList>
            <person name="El-Sayed N."/>
            <person name="Caler E."/>
            <person name="Inman J."/>
            <person name="Amedeo P."/>
            <person name="Hass B."/>
            <person name="Wortman J."/>
        </authorList>
    </citation>
    <scope>NUCLEOTIDE SEQUENCE [LARGE SCALE GENOMIC DNA]</scope>
    <source>
        <strain evidence="2">ATCC 50983 / TXsc</strain>
    </source>
</reference>
<dbReference type="AlphaFoldDB" id="C5LQ21"/>
<dbReference type="PANTHER" id="PTHR43686">
    <property type="entry name" value="SULFURTRANSFERASE-RELATED"/>
    <property type="match status" value="1"/>
</dbReference>
<proteinExistence type="predicted"/>
<gene>
    <name evidence="1" type="ORF">Pmar_PMAR024247</name>
</gene>
<feature type="non-terminal residue" evidence="1">
    <location>
        <position position="1"/>
    </location>
</feature>
<feature type="non-terminal residue" evidence="1">
    <location>
        <position position="51"/>
    </location>
</feature>
<dbReference type="Proteomes" id="UP000007800">
    <property type="component" value="Unassembled WGS sequence"/>
</dbReference>
<dbReference type="GeneID" id="9058200"/>
<dbReference type="InParanoid" id="C5LQ21"/>
<dbReference type="OrthoDB" id="420046at2759"/>
<dbReference type="EMBL" id="GG684413">
    <property type="protein sequence ID" value="EER01172.1"/>
    <property type="molecule type" value="Genomic_DNA"/>
</dbReference>